<dbReference type="GO" id="GO:0006520">
    <property type="term" value="P:amino acid metabolic process"/>
    <property type="evidence" value="ECO:0007669"/>
    <property type="project" value="InterPro"/>
</dbReference>
<evidence type="ECO:0000256" key="3">
    <source>
        <dbReference type="ARBA" id="ARBA00011233"/>
    </source>
</evidence>
<reference evidence="12" key="1">
    <citation type="submission" date="2021-01" db="EMBL/GenBank/DDBJ databases">
        <authorList>
            <person name="Corre E."/>
            <person name="Pelletier E."/>
            <person name="Niang G."/>
            <person name="Scheremetjew M."/>
            <person name="Finn R."/>
            <person name="Kale V."/>
            <person name="Holt S."/>
            <person name="Cochrane G."/>
            <person name="Meng A."/>
            <person name="Brown T."/>
            <person name="Cohen L."/>
        </authorList>
    </citation>
    <scope>NUCLEOTIDE SEQUENCE</scope>
    <source>
        <strain evidence="12">SAG 11-49</strain>
    </source>
</reference>
<dbReference type="Pfam" id="PF02729">
    <property type="entry name" value="OTCace_N"/>
    <property type="match status" value="1"/>
</dbReference>
<dbReference type="UniPathway" id="UPA00070">
    <property type="reaction ID" value="UER00116"/>
</dbReference>
<dbReference type="GO" id="GO:0016597">
    <property type="term" value="F:amino acid binding"/>
    <property type="evidence" value="ECO:0007669"/>
    <property type="project" value="InterPro"/>
</dbReference>
<evidence type="ECO:0000259" key="10">
    <source>
        <dbReference type="Pfam" id="PF00185"/>
    </source>
</evidence>
<dbReference type="FunFam" id="3.40.50.1370:FF:000002">
    <property type="entry name" value="Aspartate carbamoyltransferase 2"/>
    <property type="match status" value="1"/>
</dbReference>
<accession>A0A7S0RKX1</accession>
<dbReference type="GO" id="GO:0006207">
    <property type="term" value="P:'de novo' pyrimidine nucleobase biosynthetic process"/>
    <property type="evidence" value="ECO:0007669"/>
    <property type="project" value="InterPro"/>
</dbReference>
<evidence type="ECO:0000256" key="9">
    <source>
        <dbReference type="RuleBase" id="RU003634"/>
    </source>
</evidence>
<dbReference type="PRINTS" id="PR00101">
    <property type="entry name" value="ATCASE"/>
</dbReference>
<dbReference type="GO" id="GO:0004070">
    <property type="term" value="F:aspartate carbamoyltransferase activity"/>
    <property type="evidence" value="ECO:0007669"/>
    <property type="project" value="UniProtKB-EC"/>
</dbReference>
<comment type="catalytic activity">
    <reaction evidence="8">
        <text>carbamoyl phosphate + L-aspartate = N-carbamoyl-L-aspartate + phosphate + H(+)</text>
        <dbReference type="Rhea" id="RHEA:20013"/>
        <dbReference type="ChEBI" id="CHEBI:15378"/>
        <dbReference type="ChEBI" id="CHEBI:29991"/>
        <dbReference type="ChEBI" id="CHEBI:32814"/>
        <dbReference type="ChEBI" id="CHEBI:43474"/>
        <dbReference type="ChEBI" id="CHEBI:58228"/>
        <dbReference type="EC" id="2.1.3.2"/>
    </reaction>
</comment>
<dbReference type="PROSITE" id="PS00097">
    <property type="entry name" value="CARBAMOYLTRANSFERASE"/>
    <property type="match status" value="1"/>
</dbReference>
<evidence type="ECO:0000256" key="5">
    <source>
        <dbReference type="ARBA" id="ARBA00022679"/>
    </source>
</evidence>
<proteinExistence type="inferred from homology"/>
<dbReference type="PRINTS" id="PR00100">
    <property type="entry name" value="AOTCASE"/>
</dbReference>
<dbReference type="InterPro" id="IPR036901">
    <property type="entry name" value="Asp/Orn_carbamoylTrfase_sf"/>
</dbReference>
<evidence type="ECO:0000256" key="8">
    <source>
        <dbReference type="ARBA" id="ARBA00048859"/>
    </source>
</evidence>
<name>A0A7S0RKX1_9CHLO</name>
<comment type="function">
    <text evidence="7">Catalyzes the condensation of carbamoyl phosphate and aspartate to form carbamoyl aspartate and inorganic phosphate, the committed step in the de novo pyrimidine nucleotide biosynthesis pathway.</text>
</comment>
<evidence type="ECO:0000313" key="12">
    <source>
        <dbReference type="EMBL" id="CAD8679726.1"/>
    </source>
</evidence>
<comment type="subunit">
    <text evidence="3">Homotrimer.</text>
</comment>
<comment type="similarity">
    <text evidence="2">Belongs to the aspartate/ornithine carbamoyltransferase superfamily. ATCase family.</text>
</comment>
<dbReference type="InterPro" id="IPR002082">
    <property type="entry name" value="Asp_carbamoyltransf"/>
</dbReference>
<comment type="pathway">
    <text evidence="1">Pyrimidine metabolism; UMP biosynthesis via de novo pathway; (S)-dihydroorotate from bicarbonate: step 2/3.</text>
</comment>
<evidence type="ECO:0000256" key="1">
    <source>
        <dbReference type="ARBA" id="ARBA00004852"/>
    </source>
</evidence>
<dbReference type="NCBIfam" id="TIGR00670">
    <property type="entry name" value="asp_carb_tr"/>
    <property type="match status" value="1"/>
</dbReference>
<feature type="domain" description="Aspartate/ornithine carbamoyltransferase Asp/Orn-binding" evidence="10">
    <location>
        <begin position="212"/>
        <end position="361"/>
    </location>
</feature>
<evidence type="ECO:0000259" key="11">
    <source>
        <dbReference type="Pfam" id="PF02729"/>
    </source>
</evidence>
<dbReference type="EC" id="2.1.3.2" evidence="4"/>
<dbReference type="Gene3D" id="3.40.50.1370">
    <property type="entry name" value="Aspartate/ornithine carbamoyltransferase"/>
    <property type="match status" value="2"/>
</dbReference>
<dbReference type="EMBL" id="HBFB01016450">
    <property type="protein sequence ID" value="CAD8679726.1"/>
    <property type="molecule type" value="Transcribed_RNA"/>
</dbReference>
<dbReference type="PANTHER" id="PTHR45753">
    <property type="entry name" value="ORNITHINE CARBAMOYLTRANSFERASE, MITOCHONDRIAL"/>
    <property type="match status" value="1"/>
</dbReference>
<gene>
    <name evidence="12" type="ORF">CLEI1391_LOCUS9198</name>
</gene>
<protein>
    <recommendedName>
        <fullName evidence="4">aspartate carbamoyltransferase</fullName>
        <ecNumber evidence="4">2.1.3.2</ecNumber>
    </recommendedName>
</protein>
<dbReference type="HAMAP" id="MF_00001">
    <property type="entry name" value="Asp_carb_tr"/>
    <property type="match status" value="1"/>
</dbReference>
<dbReference type="FunFam" id="3.40.50.1370:FF:000001">
    <property type="entry name" value="Aspartate carbamoyltransferase"/>
    <property type="match status" value="1"/>
</dbReference>
<dbReference type="InterPro" id="IPR006130">
    <property type="entry name" value="Asp/Orn_carbamoylTrfase"/>
</dbReference>
<dbReference type="PANTHER" id="PTHR45753:SF6">
    <property type="entry name" value="ASPARTATE CARBAMOYLTRANSFERASE"/>
    <property type="match status" value="1"/>
</dbReference>
<organism evidence="12">
    <name type="scientific">Chlamydomonas leiostraca</name>
    <dbReference type="NCBI Taxonomy" id="1034604"/>
    <lineage>
        <taxon>Eukaryota</taxon>
        <taxon>Viridiplantae</taxon>
        <taxon>Chlorophyta</taxon>
        <taxon>core chlorophytes</taxon>
        <taxon>Chlorophyceae</taxon>
        <taxon>CS clade</taxon>
        <taxon>Chlamydomonadales</taxon>
        <taxon>Chlamydomonadaceae</taxon>
        <taxon>Chlamydomonas</taxon>
    </lineage>
</organism>
<sequence>MLLSESRVARGVCPAARNVCVPPVVSRATRRRLAPVRATASPSPQVAPDTENNIPWHQLKLKHVLASEQFTKESLNIIFDEAMKMEKIRPGMPEARMLEGYIMSTLFYEPSTRTRLSFESAMTRLGGTVISTESAGEYSSAAKGETLEDTIRTVEGYADVIVLRHFQEGSARRAASVASIPILNAGDGPGQHPSQALLDVYTIKREVGRLDNIKIGMVGDLMNGRTVRSLCKVMSLFPGLKVYFVAPSVVRMKDDIKEYLTQRGVQWSEVDDLASVAADVDVLYQTRIQKERFTDLQEYAKARGKYIIDESIMRALRKDAVVLHPLPRVDEITVDVDADPRAAYFRQARNGLYIRMALLKLAILGLNGGGANNGQK</sequence>
<dbReference type="InterPro" id="IPR006131">
    <property type="entry name" value="Asp_carbamoyltransf_Asp/Orn-bd"/>
</dbReference>
<evidence type="ECO:0000256" key="4">
    <source>
        <dbReference type="ARBA" id="ARBA00013008"/>
    </source>
</evidence>
<feature type="domain" description="Aspartate/ornithine carbamoyltransferase carbamoyl-P binding" evidence="11">
    <location>
        <begin position="62"/>
        <end position="204"/>
    </location>
</feature>
<keyword evidence="6" id="KW-0665">Pyrimidine biosynthesis</keyword>
<dbReference type="NCBIfam" id="NF002032">
    <property type="entry name" value="PRK00856.1"/>
    <property type="match status" value="1"/>
</dbReference>
<evidence type="ECO:0000256" key="6">
    <source>
        <dbReference type="ARBA" id="ARBA00022975"/>
    </source>
</evidence>
<keyword evidence="5 9" id="KW-0808">Transferase</keyword>
<dbReference type="GO" id="GO:0044205">
    <property type="term" value="P:'de novo' UMP biosynthetic process"/>
    <property type="evidence" value="ECO:0007669"/>
    <property type="project" value="UniProtKB-UniPathway"/>
</dbReference>
<dbReference type="SUPFAM" id="SSF53671">
    <property type="entry name" value="Aspartate/ornithine carbamoyltransferase"/>
    <property type="match status" value="1"/>
</dbReference>
<evidence type="ECO:0000256" key="2">
    <source>
        <dbReference type="ARBA" id="ARBA00008896"/>
    </source>
</evidence>
<evidence type="ECO:0000256" key="7">
    <source>
        <dbReference type="ARBA" id="ARBA00043884"/>
    </source>
</evidence>
<dbReference type="Pfam" id="PF00185">
    <property type="entry name" value="OTCace"/>
    <property type="match status" value="1"/>
</dbReference>
<dbReference type="InterPro" id="IPR006132">
    <property type="entry name" value="Asp/Orn_carbamoyltranf_P-bd"/>
</dbReference>
<dbReference type="AlphaFoldDB" id="A0A7S0RKX1"/>